<protein>
    <submittedName>
        <fullName evidence="2">Uncharacterized protein</fullName>
    </submittedName>
</protein>
<name>A0ABQ5CHA8_9ASTR</name>
<dbReference type="Proteomes" id="UP001151760">
    <property type="component" value="Unassembled WGS sequence"/>
</dbReference>
<sequence>MNKKRRLKEKALKKERKKKRSVSKQGEDKVKPFKGEPSLHLAKEWDELEEELEDIKDIMEYTFAQDEPQVEDTDGDKEGTALHEGIEKENEGTDKVKEGTDRHDEGTDKSKVSTGDGKEGTDEQEKIVKRLNEEARNPKLKRVKRVTKDDKLEEFAKSEEKEQSTKKRKGSRIKMLARKKIRSLPKDDSDEELRLCLTIAPDKDKEADFEILDRIYPIIEWKSMFIGIKPQYNEAKDLEEINTNVVIRSDGQQRFFSTLMKGDLMIMFNPSIKDELWTSQQGWKIVSWKLHRSSGLKLETEEDDTMALELIKFTKKQLAELEDEEPNGNEKDY</sequence>
<proteinExistence type="predicted"/>
<evidence type="ECO:0000313" key="3">
    <source>
        <dbReference type="Proteomes" id="UP001151760"/>
    </source>
</evidence>
<feature type="compositionally biased region" description="Basic residues" evidence="1">
    <location>
        <begin position="1"/>
        <end position="22"/>
    </location>
</feature>
<reference evidence="2" key="1">
    <citation type="journal article" date="2022" name="Int. J. Mol. Sci.">
        <title>Draft Genome of Tanacetum Coccineum: Genomic Comparison of Closely Related Tanacetum-Family Plants.</title>
        <authorList>
            <person name="Yamashiro T."/>
            <person name="Shiraishi A."/>
            <person name="Nakayama K."/>
            <person name="Satake H."/>
        </authorList>
    </citation>
    <scope>NUCLEOTIDE SEQUENCE</scope>
</reference>
<evidence type="ECO:0000313" key="2">
    <source>
        <dbReference type="EMBL" id="GJT25548.1"/>
    </source>
</evidence>
<gene>
    <name evidence="2" type="ORF">Tco_0895485</name>
</gene>
<comment type="caution">
    <text evidence="2">The sequence shown here is derived from an EMBL/GenBank/DDBJ whole genome shotgun (WGS) entry which is preliminary data.</text>
</comment>
<reference evidence="2" key="2">
    <citation type="submission" date="2022-01" db="EMBL/GenBank/DDBJ databases">
        <authorList>
            <person name="Yamashiro T."/>
            <person name="Shiraishi A."/>
            <person name="Satake H."/>
            <person name="Nakayama K."/>
        </authorList>
    </citation>
    <scope>NUCLEOTIDE SEQUENCE</scope>
</reference>
<feature type="region of interest" description="Disordered" evidence="1">
    <location>
        <begin position="1"/>
        <end position="42"/>
    </location>
</feature>
<dbReference type="EMBL" id="BQNB010014222">
    <property type="protein sequence ID" value="GJT25548.1"/>
    <property type="molecule type" value="Genomic_DNA"/>
</dbReference>
<evidence type="ECO:0000256" key="1">
    <source>
        <dbReference type="SAM" id="MobiDB-lite"/>
    </source>
</evidence>
<accession>A0ABQ5CHA8</accession>
<keyword evidence="3" id="KW-1185">Reference proteome</keyword>
<feature type="compositionally biased region" description="Basic and acidic residues" evidence="1">
    <location>
        <begin position="25"/>
        <end position="34"/>
    </location>
</feature>
<feature type="compositionally biased region" description="Basic and acidic residues" evidence="1">
    <location>
        <begin position="76"/>
        <end position="134"/>
    </location>
</feature>
<organism evidence="2 3">
    <name type="scientific">Tanacetum coccineum</name>
    <dbReference type="NCBI Taxonomy" id="301880"/>
    <lineage>
        <taxon>Eukaryota</taxon>
        <taxon>Viridiplantae</taxon>
        <taxon>Streptophyta</taxon>
        <taxon>Embryophyta</taxon>
        <taxon>Tracheophyta</taxon>
        <taxon>Spermatophyta</taxon>
        <taxon>Magnoliopsida</taxon>
        <taxon>eudicotyledons</taxon>
        <taxon>Gunneridae</taxon>
        <taxon>Pentapetalae</taxon>
        <taxon>asterids</taxon>
        <taxon>campanulids</taxon>
        <taxon>Asterales</taxon>
        <taxon>Asteraceae</taxon>
        <taxon>Asteroideae</taxon>
        <taxon>Anthemideae</taxon>
        <taxon>Anthemidinae</taxon>
        <taxon>Tanacetum</taxon>
    </lineage>
</organism>
<feature type="region of interest" description="Disordered" evidence="1">
    <location>
        <begin position="61"/>
        <end position="134"/>
    </location>
</feature>